<organism evidence="4 5">
    <name type="scientific">Inquilinus limosus</name>
    <dbReference type="NCBI Taxonomy" id="171674"/>
    <lineage>
        <taxon>Bacteria</taxon>
        <taxon>Pseudomonadati</taxon>
        <taxon>Pseudomonadota</taxon>
        <taxon>Alphaproteobacteria</taxon>
        <taxon>Rhodospirillales</taxon>
        <taxon>Rhodospirillaceae</taxon>
        <taxon>Inquilinus</taxon>
    </lineage>
</organism>
<dbReference type="PANTHER" id="PTHR38340">
    <property type="entry name" value="S-LAYER PROTEIN"/>
    <property type="match status" value="1"/>
</dbReference>
<name>A0A211ZS43_9PROT</name>
<dbReference type="InterPro" id="IPR001343">
    <property type="entry name" value="Hemolysn_Ca-bd"/>
</dbReference>
<comment type="subcellular location">
    <subcellularLocation>
        <location evidence="1">Secreted</location>
    </subcellularLocation>
</comment>
<keyword evidence="2" id="KW-0964">Secreted</keyword>
<comment type="caution">
    <text evidence="4">The sequence shown here is derived from an EMBL/GenBank/DDBJ whole genome shotgun (WGS) entry which is preliminary data.</text>
</comment>
<dbReference type="OrthoDB" id="9773411at2"/>
<sequence length="484" mass="48471">MADFYGDDNPNDLRGTDAADTLYGAGGNDRLTAYHGYDTLYGGAGDDLLIAYDDGGNNLFFGGDGIDTVDYSGAGRSSGGATVWIDSRYYGGPGAAHGDRIYQDVENIIGTEYDDTLTGSAGDNVLTGDGQSGSGDDELRGAGGDDTLLGVRGDDRLYGDTGADVLGGGDGEDLMRGGDGDDLMVGGSGADILIGGAGIDTAYWHDSTVGVTVSIGDFCTGGEAEGDLVAPDVENLVGSSYADILTGSDAANLLTGANAAWLTDVGDILSGLGGNDTLQGYDGNDVLRGGTGADRLDGGRGIDTASYFTSSTGVVVNLAAGTGRGGEAEGDTLTGIDVVSGSQGNDSIVGDTYANVLQGWGGSDVLAGAGGKDTLTGGAGADRFVYGSAAQSVVGANADRITDFSHAQGDRIDLSAIDASTAAAGNQAFRFIGTGLYTRHAGELRYAFNGADTTIAGDLNGDGVSDVHIVLAGRVVLQAGDFVL</sequence>
<dbReference type="PROSITE" id="PS00330">
    <property type="entry name" value="HEMOLYSIN_CALCIUM"/>
    <property type="match status" value="3"/>
</dbReference>
<dbReference type="AlphaFoldDB" id="A0A211ZS43"/>
<dbReference type="PANTHER" id="PTHR38340:SF1">
    <property type="entry name" value="S-LAYER PROTEIN"/>
    <property type="match status" value="1"/>
</dbReference>
<gene>
    <name evidence="4" type="ORF">BWR60_06580</name>
</gene>
<dbReference type="InterPro" id="IPR018511">
    <property type="entry name" value="Hemolysin-typ_Ca-bd_CS"/>
</dbReference>
<dbReference type="InterPro" id="IPR050557">
    <property type="entry name" value="RTX_toxin/Mannuronan_C5-epim"/>
</dbReference>
<evidence type="ECO:0000256" key="1">
    <source>
        <dbReference type="ARBA" id="ARBA00004613"/>
    </source>
</evidence>
<reference evidence="5" key="1">
    <citation type="submission" date="2017-05" db="EMBL/GenBank/DDBJ databases">
        <authorList>
            <person name="Macchi M."/>
            <person name="Festa S."/>
            <person name="Coppotelli B.M."/>
            <person name="Morelli I.S."/>
        </authorList>
    </citation>
    <scope>NUCLEOTIDE SEQUENCE [LARGE SCALE GENOMIC DNA]</scope>
    <source>
        <strain evidence="5">I</strain>
    </source>
</reference>
<protein>
    <submittedName>
        <fullName evidence="4">Uncharacterized protein</fullName>
    </submittedName>
</protein>
<evidence type="ECO:0000313" key="5">
    <source>
        <dbReference type="Proteomes" id="UP000196655"/>
    </source>
</evidence>
<dbReference type="PRINTS" id="PR00313">
    <property type="entry name" value="CABNDNGRPT"/>
</dbReference>
<evidence type="ECO:0000313" key="4">
    <source>
        <dbReference type="EMBL" id="OWJ68101.1"/>
    </source>
</evidence>
<feature type="region of interest" description="Disordered" evidence="3">
    <location>
        <begin position="120"/>
        <end position="148"/>
    </location>
</feature>
<dbReference type="STRING" id="1122125.GCA_000423185_05738"/>
<dbReference type="GO" id="GO:0005576">
    <property type="term" value="C:extracellular region"/>
    <property type="evidence" value="ECO:0007669"/>
    <property type="project" value="UniProtKB-SubCell"/>
</dbReference>
<evidence type="ECO:0000256" key="3">
    <source>
        <dbReference type="SAM" id="MobiDB-lite"/>
    </source>
</evidence>
<dbReference type="Proteomes" id="UP000196655">
    <property type="component" value="Unassembled WGS sequence"/>
</dbReference>
<accession>A0A211ZS43</accession>
<dbReference type="Gene3D" id="2.150.10.10">
    <property type="entry name" value="Serralysin-like metalloprotease, C-terminal"/>
    <property type="match status" value="4"/>
</dbReference>
<keyword evidence="5" id="KW-1185">Reference proteome</keyword>
<dbReference type="RefSeq" id="WP_088150212.1">
    <property type="nucleotide sequence ID" value="NZ_NHON01000008.1"/>
</dbReference>
<dbReference type="EMBL" id="NHON01000008">
    <property type="protein sequence ID" value="OWJ68101.1"/>
    <property type="molecule type" value="Genomic_DNA"/>
</dbReference>
<evidence type="ECO:0000256" key="2">
    <source>
        <dbReference type="ARBA" id="ARBA00022525"/>
    </source>
</evidence>
<dbReference type="GO" id="GO:0005509">
    <property type="term" value="F:calcium ion binding"/>
    <property type="evidence" value="ECO:0007669"/>
    <property type="project" value="InterPro"/>
</dbReference>
<proteinExistence type="predicted"/>
<dbReference type="InterPro" id="IPR011049">
    <property type="entry name" value="Serralysin-like_metalloprot_C"/>
</dbReference>
<dbReference type="Pfam" id="PF00353">
    <property type="entry name" value="HemolysinCabind"/>
    <property type="match status" value="7"/>
</dbReference>
<dbReference type="SUPFAM" id="SSF51120">
    <property type="entry name" value="beta-Roll"/>
    <property type="match status" value="3"/>
</dbReference>